<evidence type="ECO:0000313" key="4">
    <source>
        <dbReference type="Proteomes" id="UP000636709"/>
    </source>
</evidence>
<name>A0A835AKQ7_9POAL</name>
<dbReference type="InterPro" id="IPR001810">
    <property type="entry name" value="F-box_dom"/>
</dbReference>
<dbReference type="InterPro" id="IPR036047">
    <property type="entry name" value="F-box-like_dom_sf"/>
</dbReference>
<dbReference type="InterPro" id="IPR011043">
    <property type="entry name" value="Gal_Oxase/kelch_b-propeller"/>
</dbReference>
<comment type="caution">
    <text evidence="3">The sequence shown here is derived from an EMBL/GenBank/DDBJ whole genome shotgun (WGS) entry which is preliminary data.</text>
</comment>
<dbReference type="InterPro" id="IPR013187">
    <property type="entry name" value="F-box-assoc_dom_typ3"/>
</dbReference>
<dbReference type="Proteomes" id="UP000636709">
    <property type="component" value="Unassembled WGS sequence"/>
</dbReference>
<dbReference type="InterPro" id="IPR017451">
    <property type="entry name" value="F-box-assoc_interact_dom"/>
</dbReference>
<evidence type="ECO:0000313" key="3">
    <source>
        <dbReference type="EMBL" id="KAF8660583.1"/>
    </source>
</evidence>
<dbReference type="PANTHER" id="PTHR31111:SF133">
    <property type="entry name" value="OS07G0196600 PROTEIN"/>
    <property type="match status" value="1"/>
</dbReference>
<dbReference type="NCBIfam" id="TIGR01640">
    <property type="entry name" value="F_box_assoc_1"/>
    <property type="match status" value="1"/>
</dbReference>
<proteinExistence type="predicted"/>
<gene>
    <name evidence="3" type="ORF">HU200_057608</name>
</gene>
<reference evidence="3" key="1">
    <citation type="submission" date="2020-07" db="EMBL/GenBank/DDBJ databases">
        <title>Genome sequence and genetic diversity analysis of an under-domesticated orphan crop, white fonio (Digitaria exilis).</title>
        <authorList>
            <person name="Bennetzen J.L."/>
            <person name="Chen S."/>
            <person name="Ma X."/>
            <person name="Wang X."/>
            <person name="Yssel A.E.J."/>
            <person name="Chaluvadi S.R."/>
            <person name="Johnson M."/>
            <person name="Gangashetty P."/>
            <person name="Hamidou F."/>
            <person name="Sanogo M.D."/>
            <person name="Zwaenepoel A."/>
            <person name="Wallace J."/>
            <person name="Van De Peer Y."/>
            <person name="Van Deynze A."/>
        </authorList>
    </citation>
    <scope>NUCLEOTIDE SEQUENCE</scope>
    <source>
        <tissue evidence="3">Leaves</tissue>
    </source>
</reference>
<dbReference type="CDD" id="cd22157">
    <property type="entry name" value="F-box_AtFBW1-like"/>
    <property type="match status" value="1"/>
</dbReference>
<accession>A0A835AKQ7</accession>
<evidence type="ECO:0000256" key="1">
    <source>
        <dbReference type="SAM" id="MobiDB-lite"/>
    </source>
</evidence>
<dbReference type="SUPFAM" id="SSF81383">
    <property type="entry name" value="F-box domain"/>
    <property type="match status" value="1"/>
</dbReference>
<keyword evidence="4" id="KW-1185">Reference proteome</keyword>
<dbReference type="SUPFAM" id="SSF50965">
    <property type="entry name" value="Galactose oxidase, central domain"/>
    <property type="match status" value="1"/>
</dbReference>
<dbReference type="EMBL" id="JACEFO010002437">
    <property type="protein sequence ID" value="KAF8660583.1"/>
    <property type="molecule type" value="Genomic_DNA"/>
</dbReference>
<dbReference type="AlphaFoldDB" id="A0A835AKQ7"/>
<dbReference type="SMART" id="SM00256">
    <property type="entry name" value="FBOX"/>
    <property type="match status" value="1"/>
</dbReference>
<dbReference type="Pfam" id="PF08268">
    <property type="entry name" value="FBA_3"/>
    <property type="match status" value="1"/>
</dbReference>
<feature type="region of interest" description="Disordered" evidence="1">
    <location>
        <begin position="1"/>
        <end position="28"/>
    </location>
</feature>
<dbReference type="Gene3D" id="1.20.1280.50">
    <property type="match status" value="1"/>
</dbReference>
<dbReference type="OrthoDB" id="657759at2759"/>
<dbReference type="PROSITE" id="PS50181">
    <property type="entry name" value="FBOX"/>
    <property type="match status" value="1"/>
</dbReference>
<dbReference type="Pfam" id="PF00646">
    <property type="entry name" value="F-box"/>
    <property type="match status" value="1"/>
</dbReference>
<evidence type="ECO:0000259" key="2">
    <source>
        <dbReference type="PROSITE" id="PS50181"/>
    </source>
</evidence>
<dbReference type="PANTHER" id="PTHR31111">
    <property type="entry name" value="BNAA05G37150D PROTEIN-RELATED"/>
    <property type="match status" value="1"/>
</dbReference>
<feature type="domain" description="F-box" evidence="2">
    <location>
        <begin position="102"/>
        <end position="148"/>
    </location>
</feature>
<sequence length="466" mass="51355">MSAASRRANPEEDDEVAPKRPGRLYGKGRLGRSGEVELGAVLLTSSSSAGSARPFYAANTFGCVRSSTRESGLWHLLVSSVNLWQKNLSYRSLGDSAMPPLPPSPRSLPRDALYEILLRLPAKDLCRLRAVCQEWRSLLSDPRFAAAHAVNHPGPLIVTGYDYEWPKHGIIGDIVDISGRVVMRVPGQEGVGRVISIQLDLICTKKWMTRDYQLLNPVTGAVCALPDGFAKEHAWKRGIFDHEAFLSFGKTRLTGECKVLRILDNLSHINPRQLCEIFMLGGKDSQWRKKKAPGNIVYLGIGKSVVMGGAVYFLSYLPDCIASFDLHTEVWSEALRGPPSSLVDDDSSFKLYWSHFSLATLNGCLVVVHHKMTSSIDLWFLMDLEKGLWIKQHSIPPIPVNGRPVISPLFVLDDGRIVLMEMKGEGFIRTYNPRSNTLADIAVVGNCVAVGLYTGSLLSPSSSAIQ</sequence>
<protein>
    <recommendedName>
        <fullName evidence="2">F-box domain-containing protein</fullName>
    </recommendedName>
</protein>
<organism evidence="3 4">
    <name type="scientific">Digitaria exilis</name>
    <dbReference type="NCBI Taxonomy" id="1010633"/>
    <lineage>
        <taxon>Eukaryota</taxon>
        <taxon>Viridiplantae</taxon>
        <taxon>Streptophyta</taxon>
        <taxon>Embryophyta</taxon>
        <taxon>Tracheophyta</taxon>
        <taxon>Spermatophyta</taxon>
        <taxon>Magnoliopsida</taxon>
        <taxon>Liliopsida</taxon>
        <taxon>Poales</taxon>
        <taxon>Poaceae</taxon>
        <taxon>PACMAD clade</taxon>
        <taxon>Panicoideae</taxon>
        <taxon>Panicodae</taxon>
        <taxon>Paniceae</taxon>
        <taxon>Anthephorinae</taxon>
        <taxon>Digitaria</taxon>
    </lineage>
</organism>